<organism evidence="1 2">
    <name type="scientific">Cytospora schulzeri</name>
    <dbReference type="NCBI Taxonomy" id="448051"/>
    <lineage>
        <taxon>Eukaryota</taxon>
        <taxon>Fungi</taxon>
        <taxon>Dikarya</taxon>
        <taxon>Ascomycota</taxon>
        <taxon>Pezizomycotina</taxon>
        <taxon>Sordariomycetes</taxon>
        <taxon>Sordariomycetidae</taxon>
        <taxon>Diaporthales</taxon>
        <taxon>Cytosporaceae</taxon>
        <taxon>Cytospora</taxon>
    </lineage>
</organism>
<accession>A0A423VDP3</accession>
<dbReference type="AlphaFoldDB" id="A0A423VDP3"/>
<keyword evidence="2" id="KW-1185">Reference proteome</keyword>
<proteinExistence type="predicted"/>
<gene>
    <name evidence="1" type="ORF">VMCG_10133</name>
</gene>
<evidence type="ECO:0000313" key="2">
    <source>
        <dbReference type="Proteomes" id="UP000283895"/>
    </source>
</evidence>
<evidence type="ECO:0000313" key="1">
    <source>
        <dbReference type="EMBL" id="ROV88969.1"/>
    </source>
</evidence>
<protein>
    <submittedName>
        <fullName evidence="1">Uncharacterized protein</fullName>
    </submittedName>
</protein>
<dbReference type="EMBL" id="LKEA01000074">
    <property type="protein sequence ID" value="ROV88969.1"/>
    <property type="molecule type" value="Genomic_DNA"/>
</dbReference>
<dbReference type="Proteomes" id="UP000283895">
    <property type="component" value="Unassembled WGS sequence"/>
</dbReference>
<reference evidence="1 2" key="1">
    <citation type="submission" date="2015-09" db="EMBL/GenBank/DDBJ databases">
        <title>Host preference determinants of Valsa canker pathogens revealed by comparative genomics.</title>
        <authorList>
            <person name="Yin Z."/>
            <person name="Huang L."/>
        </authorList>
    </citation>
    <scope>NUCLEOTIDE SEQUENCE [LARGE SCALE GENOMIC DNA]</scope>
    <source>
        <strain evidence="1 2">03-1</strain>
    </source>
</reference>
<sequence>MKGGKGNSEDVKEGQLPTYIDWRKEGGMEEPQTLLQSVAMWTDDADAALATSQMKLNQVVGDPRGRRGI</sequence>
<name>A0A423VDP3_9PEZI</name>
<comment type="caution">
    <text evidence="1">The sequence shown here is derived from an EMBL/GenBank/DDBJ whole genome shotgun (WGS) entry which is preliminary data.</text>
</comment>